<dbReference type="STRING" id="215250.A0A316YDS0"/>
<organism evidence="2 3">
    <name type="scientific">Acaromyces ingoldii</name>
    <dbReference type="NCBI Taxonomy" id="215250"/>
    <lineage>
        <taxon>Eukaryota</taxon>
        <taxon>Fungi</taxon>
        <taxon>Dikarya</taxon>
        <taxon>Basidiomycota</taxon>
        <taxon>Ustilaginomycotina</taxon>
        <taxon>Exobasidiomycetes</taxon>
        <taxon>Exobasidiales</taxon>
        <taxon>Cryptobasidiaceae</taxon>
        <taxon>Acaromyces</taxon>
    </lineage>
</organism>
<dbReference type="OrthoDB" id="5419324at2759"/>
<evidence type="ECO:0000313" key="3">
    <source>
        <dbReference type="Proteomes" id="UP000245768"/>
    </source>
</evidence>
<protein>
    <recommendedName>
        <fullName evidence="1">H-type lectin domain-containing protein</fullName>
    </recommendedName>
</protein>
<evidence type="ECO:0000259" key="1">
    <source>
        <dbReference type="Pfam" id="PF09458"/>
    </source>
</evidence>
<name>A0A316YDS0_9BASI</name>
<dbReference type="InterPro" id="IPR037221">
    <property type="entry name" value="H-type_lectin_dom_sf"/>
</dbReference>
<dbReference type="GeneID" id="37044842"/>
<keyword evidence="3" id="KW-1185">Reference proteome</keyword>
<accession>A0A316YDS0</accession>
<dbReference type="GO" id="GO:0030246">
    <property type="term" value="F:carbohydrate binding"/>
    <property type="evidence" value="ECO:0007669"/>
    <property type="project" value="InterPro"/>
</dbReference>
<proteinExistence type="predicted"/>
<gene>
    <name evidence="2" type="ORF">FA10DRAFT_269910</name>
</gene>
<dbReference type="InterPro" id="IPR019019">
    <property type="entry name" value="H-type_lectin_domain"/>
</dbReference>
<dbReference type="AlphaFoldDB" id="A0A316YDS0"/>
<dbReference type="Gene3D" id="2.60.40.2080">
    <property type="match status" value="2"/>
</dbReference>
<dbReference type="GO" id="GO:0007155">
    <property type="term" value="P:cell adhesion"/>
    <property type="evidence" value="ECO:0007669"/>
    <property type="project" value="InterPro"/>
</dbReference>
<reference evidence="2 3" key="1">
    <citation type="journal article" date="2018" name="Mol. Biol. Evol.">
        <title>Broad Genomic Sampling Reveals a Smut Pathogenic Ancestry of the Fungal Clade Ustilaginomycotina.</title>
        <authorList>
            <person name="Kijpornyongpan T."/>
            <person name="Mondo S.J."/>
            <person name="Barry K."/>
            <person name="Sandor L."/>
            <person name="Lee J."/>
            <person name="Lipzen A."/>
            <person name="Pangilinan J."/>
            <person name="LaButti K."/>
            <person name="Hainaut M."/>
            <person name="Henrissat B."/>
            <person name="Grigoriev I.V."/>
            <person name="Spatafora J.W."/>
            <person name="Aime M.C."/>
        </authorList>
    </citation>
    <scope>NUCLEOTIDE SEQUENCE [LARGE SCALE GENOMIC DNA]</scope>
    <source>
        <strain evidence="2 3">MCA 4198</strain>
    </source>
</reference>
<feature type="domain" description="H-type lectin" evidence="1">
    <location>
        <begin position="84"/>
        <end position="148"/>
    </location>
</feature>
<dbReference type="Proteomes" id="UP000245768">
    <property type="component" value="Unassembled WGS sequence"/>
</dbReference>
<dbReference type="InParanoid" id="A0A316YDS0"/>
<dbReference type="EMBL" id="KZ819642">
    <property type="protein sequence ID" value="PWN86808.1"/>
    <property type="molecule type" value="Genomic_DNA"/>
</dbReference>
<dbReference type="SUPFAM" id="SSF141086">
    <property type="entry name" value="Agglutinin HPA-like"/>
    <property type="match status" value="1"/>
</dbReference>
<dbReference type="RefSeq" id="XP_025374006.1">
    <property type="nucleotide sequence ID" value="XM_025522926.1"/>
</dbReference>
<evidence type="ECO:0000313" key="2">
    <source>
        <dbReference type="EMBL" id="PWN86808.1"/>
    </source>
</evidence>
<dbReference type="Pfam" id="PF09458">
    <property type="entry name" value="H_lectin"/>
    <property type="match status" value="1"/>
</dbReference>
<sequence>MVDISMESDLTFLCLPTKVTDVGYTMGLTKGPATQVYSMKANFIGFRPGDRRVQTGRYSFAEGRKKTDPNGKRAFMPSESHTLEVEFKVAYKTTPKVVCAIDHVQRFLKLSVRARAWAENITPTGFRLRLATFDNSAMIQLGVSWLAHDSTDDTIRSGNFNCSDDLRDLRTEISGTATFDRPFPQRPRELFAAFSRFDVPPTKQLRISCETPLWTERDVQYKLRTWKDESAFCGLEGIYVALL</sequence>